<feature type="transmembrane region" description="Helical" evidence="3">
    <location>
        <begin position="953"/>
        <end position="973"/>
    </location>
</feature>
<dbReference type="Pfam" id="PF10091">
    <property type="entry name" value="Glycoamylase"/>
    <property type="match status" value="1"/>
</dbReference>
<evidence type="ECO:0000313" key="7">
    <source>
        <dbReference type="EMBL" id="MCD2424150.1"/>
    </source>
</evidence>
<dbReference type="InterPro" id="IPR037018">
    <property type="entry name" value="GH65_N"/>
</dbReference>
<dbReference type="CDD" id="cd11756">
    <property type="entry name" value="GH94N_ChvB_NdvB_1_like"/>
    <property type="match status" value="1"/>
</dbReference>
<evidence type="ECO:0000256" key="2">
    <source>
        <dbReference type="ARBA" id="ARBA00022679"/>
    </source>
</evidence>
<dbReference type="CDD" id="cd11753">
    <property type="entry name" value="GH94N_ChvB_NdvB_2_like"/>
    <property type="match status" value="1"/>
</dbReference>
<dbReference type="Pfam" id="PF17167">
    <property type="entry name" value="Glyco_hydro_94"/>
    <property type="match status" value="1"/>
</dbReference>
<dbReference type="InterPro" id="IPR019282">
    <property type="entry name" value="Glycoamylase-like_cons_dom"/>
</dbReference>
<evidence type="ECO:0000259" key="5">
    <source>
        <dbReference type="Pfam" id="PF10091"/>
    </source>
</evidence>
<dbReference type="Proteomes" id="UP001199816">
    <property type="component" value="Unassembled WGS sequence"/>
</dbReference>
<keyword evidence="1" id="KW-0328">Glycosyltransferase</keyword>
<evidence type="ECO:0000256" key="1">
    <source>
        <dbReference type="ARBA" id="ARBA00022676"/>
    </source>
</evidence>
<evidence type="ECO:0000259" key="4">
    <source>
        <dbReference type="Pfam" id="PF06165"/>
    </source>
</evidence>
<sequence>MKISKPVDDFVLRMREFLTGDVTPEFKKEEPFRLELFSHDQMQQHGIVVARSHVVANGHPADKVLPRLDDNEEVIAKVYDLLNDSVSSKQPIAPASEWFLDNYYLIKEQIALGRTHLPKGYSETLPILAKGRSAGFPRVYDIALELIAHSDGHISIATLTAFIDAYQTVTRLTLGELWAIPIMLRLAIIENIRRIASRVAVDRLEKNVAVYWSEQLLETAQKNPRDIIIIIAEMAKSKLRMDSAFVAEFIRRLQGRGQGLALPLTWLEERLAETGSSSVELVNIENQKQATDQVSIRNSIESIRLIRSTDWRSFVEQVSIVEKILNTDVDGVYGQMDFVTRDRYRHIVEWVGKHSTLEEYQVAQLAIDLAKESAGKGAPQRQHHVGYYLVDEKGQQVLIRKSGMRISLRHRFKNLLKKNRLLSYAGSALLLSLLLSIWIVLYAYKLNSGIYAALVLGAAAFIACSQAIVILINWIATLIVKPRPLPKMDYSDGIPESGRTVVAVPSMLSSEKAIEALVDELEVRYLANPEEQLYFALLTDFTDAPQEKMPEDDALLTYARKRVETLNLRYIKDSGSGSRFFLFHRPRKWNPREKIWMGQERKRGKLAELNSFLSDTGHYDFIEITGDTASLKAVRYVITLDADTQLPREAAWKLVATMAHPLNQPVLNAQQTRVVDGYGILQPRTSVTIPRINSSYYAKMHSNDSGLDPYTRLVSDVYQDLFSEGSFVGKGIYDIDVFETVLGDAFPPNRILSHDLLEGSYVRSGLLTDVELFEEYPETYWADANRRHRWIRGDWQIASWGTPFVPGRENKLRRNFISSLSRWKIWDNIRRSLVAPAMVLFLIMGWAFVPYPQLWTLLFFAAWLLPLIANSIWQLFHKSESMHWRAHLLEIRDNAISSLAHILFSILCLPFEAVQNLDAIFRANWRMLISHHRLLQWTPSGMAGGKQKSIPGAYAYMWPSVLIPAGIVALLIIINPTALWLAGPILAAWLLAPAVAWKVSTPSTKRTVDLSSKDIERLHFYARKTWAYFEDFVAQEDNWLAPDNYQEHPIASLAHRTSPTNIGLALLSNLSAYDFGYLSVNKMTERTYKTFESLSALERYRGHFYNWYDTVSLVPLQPKYVSAVDSGNFIASVMLLRQGLDEIRQEKLFKQQHINGLLDAFAVLKSVCDKKAQTELLALPAKILNNLKATFPLSLNELVSQLSALQEQAGLLKSSSLMAANAEALNWTERLENQLTDLLTCIRTFCPWTQHLPVPDAYSRLRILEEIPSINNILELQRILPGYIHEHISETGNNADTAHLDLLLKALETGAAAADRFLSGLEKIKHNCVEFSTADYDFLYNKTQHLFHIGYNVSEDAADKSYYDMLASEARLGIFAAIAQGKIPQTAWFTLGRLVTNMGNNPVLLSWSGSMFEYLMPQLLMPSYENTLLDRSNKGAVKNQIEYGNKNNIPWGISESGYNLVDTSLHYQYQSFGIPGLGLKRGLANDLVIAPYATMMALMIDPAEAMDNLRTLSQKGFEGRYGFYEAIDYTPSRMPRGQSHAIIKSFMVHHQGMSFLAMAYLLLDKKMQERFIRDPQFQSALLLLQEKAPRSTNFYEHTEDNSARQTVSHESHMRVLTTPNTPVPEVQLLSNGRYALMVSNSGGGYSRWKGIALNRWREDTTLDNWGIFCYIKDLSTGHFWSNTYQPTLRKSKAYETVFSQGHIVFRRVDDGFETKTDLVVSPEDDVEIRRIRITNRSASTKTIEVTSFGEVVLADQAADEAHPAFSNLFVQTEIEKDTGAILCTRRPRARKDTPPWMFHSFMVYGATSEQVSYETDRMRFIGRGRSVAAPAALKQDGALSDTAGSVLDPVVAIRHRITLKGRQTVTLDLVMGIAESKESCMGLLAKYQDRYIKNRVFELAWTHSQVLLRQINATEVEAQLFNAIAGSIIYANNNFRAAASVIESNLKGQPGLWSYAISGDLPIVLVRVKDSNNIDLVKQLIKAHSYWSLKALRVDLVIWNDDFGSYRQVFQDQVIGFITATSGGVLDQPGGIFVRAGDQISSEDRILFQTVARVIFDDDKGTLAEQVLRKTPAKGLPEPLAVQPRHPKTDPQQTVALPGQLLFNNATGGFTQDGKEYILESGQEKKSPAPWCNIIANKEIGSMLSESGSAYTWVDNAQAFRLSPWQNDPVTDKCGEAYYIRDEETGVYWSPTPLPAPGKNAYVTRHGFGYSVYEHIHYGIASEFWVYVDEALPVKYVVLKLRNLTSQQRNLSVTGYVEWVLGDLAHKNKMFVVADKDPQTNVLFARNRYNSAFSEKVAFFDTDAREKTFTCDRTEFIGRNGTLSRPEALSRKHLSGRTGAGLDPCTALQVVIHLAPEEEQEIVFRMGAGRNEQETRELVEKIKGNAFAQEARIKVHDQWNHILGAVFVKTPDAAMNVMTNGWWLYQALACRVWGRSGFYQSGGAFGFRDQLQDVLALMHTTPEITREQILLAASRQFKEGDVQHWWHPPSGRGVRTTCSDDYLWLPYVTARYITATGDREILNEYVSFIDGRPLQPDEESYYDLPVFLNHWETLYNHCKHAIRHGLRFGQHGLPLIGSGDWNDGMDKVGEHGKGESVWLAFFLYDVLTHFAVIAAEYGDEDFTTLCKTEAAKLKEHIHQNAWDGDWYRRAYFDDGTPLGSASNEECKIDSISQSWSLLSGGGEPERSLQGMQALNKYLVDRQNKIIKLLTPPFDKSDLYPGYIKGYVPGVRENGGQYTHAAIWTIMAFAALKDRERVWELFSMVNPVNHTLTAADVEKYKVEPYVMAADVYGAPPHEGRGGWTWYTGSAGWTYQLAIGSILGLHREGERLYLNPCIPDAWDAYEIRYRFGNTVYHLQVKNNKKDGHIRLSENGQALNDPFIALQDDGNEHHVLVEL</sequence>
<feature type="domain" description="Glycosyl hydrolase 94 supersandwich" evidence="4">
    <location>
        <begin position="2115"/>
        <end position="2383"/>
    </location>
</feature>
<dbReference type="SUPFAM" id="SSF74650">
    <property type="entry name" value="Galactose mutarotase-like"/>
    <property type="match status" value="2"/>
</dbReference>
<dbReference type="InterPro" id="IPR008928">
    <property type="entry name" value="6-hairpin_glycosidase_sf"/>
</dbReference>
<evidence type="ECO:0000256" key="3">
    <source>
        <dbReference type="SAM" id="Phobius"/>
    </source>
</evidence>
<comment type="caution">
    <text evidence="7">The sequence shown here is derived from an EMBL/GenBank/DDBJ whole genome shotgun (WGS) entry which is preliminary data.</text>
</comment>
<dbReference type="EMBL" id="JAJNEC010000005">
    <property type="protein sequence ID" value="MCD2424150.1"/>
    <property type="molecule type" value="Genomic_DNA"/>
</dbReference>
<proteinExistence type="predicted"/>
<protein>
    <submittedName>
        <fullName evidence="7">Cyclic beta 1-2 glucan synthetase</fullName>
    </submittedName>
</protein>
<gene>
    <name evidence="7" type="ORF">LQ567_15325</name>
</gene>
<dbReference type="PANTHER" id="PTHR37469">
    <property type="entry name" value="CELLOBIONIC ACID PHOSPHORYLASE-RELATED"/>
    <property type="match status" value="1"/>
</dbReference>
<keyword evidence="3" id="KW-0812">Transmembrane</keyword>
<keyword evidence="3" id="KW-1133">Transmembrane helix</keyword>
<dbReference type="SMART" id="SM01068">
    <property type="entry name" value="CBM_X"/>
    <property type="match status" value="2"/>
</dbReference>
<dbReference type="Gene3D" id="1.50.10.10">
    <property type="match status" value="1"/>
</dbReference>
<organism evidence="7 8">
    <name type="scientific">Niabella pedocola</name>
    <dbReference type="NCBI Taxonomy" id="1752077"/>
    <lineage>
        <taxon>Bacteria</taxon>
        <taxon>Pseudomonadati</taxon>
        <taxon>Bacteroidota</taxon>
        <taxon>Chitinophagia</taxon>
        <taxon>Chitinophagales</taxon>
        <taxon>Chitinophagaceae</taxon>
        <taxon>Niabella</taxon>
    </lineage>
</organism>
<dbReference type="InterPro" id="IPR037820">
    <property type="entry name" value="GH94N_NdvB"/>
</dbReference>
<feature type="domain" description="Glycosyl hydrolase 94 supersandwich" evidence="4">
    <location>
        <begin position="1610"/>
        <end position="1889"/>
    </location>
</feature>
<keyword evidence="8" id="KW-1185">Reference proteome</keyword>
<name>A0ABS8PTF4_9BACT</name>
<evidence type="ECO:0000313" key="8">
    <source>
        <dbReference type="Proteomes" id="UP001199816"/>
    </source>
</evidence>
<dbReference type="PANTHER" id="PTHR37469:SF2">
    <property type="entry name" value="CELLOBIONIC ACID PHOSPHORYLASE"/>
    <property type="match status" value="1"/>
</dbReference>
<keyword evidence="2" id="KW-0808">Transferase</keyword>
<evidence type="ECO:0000259" key="6">
    <source>
        <dbReference type="Pfam" id="PF17167"/>
    </source>
</evidence>
<dbReference type="SUPFAM" id="SSF48208">
    <property type="entry name" value="Six-hairpin glycosidases"/>
    <property type="match status" value="1"/>
</dbReference>
<feature type="transmembrane region" description="Helical" evidence="3">
    <location>
        <begin position="450"/>
        <end position="480"/>
    </location>
</feature>
<dbReference type="Gene3D" id="3.90.1200.10">
    <property type="match status" value="1"/>
</dbReference>
<feature type="transmembrane region" description="Helical" evidence="3">
    <location>
        <begin position="855"/>
        <end position="876"/>
    </location>
</feature>
<dbReference type="Gene3D" id="2.60.420.10">
    <property type="entry name" value="Maltose phosphorylase, domain 3"/>
    <property type="match status" value="1"/>
</dbReference>
<dbReference type="Gene3D" id="2.70.98.40">
    <property type="entry name" value="Glycoside hydrolase, family 65, N-terminal domain"/>
    <property type="match status" value="2"/>
</dbReference>
<dbReference type="InterPro" id="IPR037824">
    <property type="entry name" value="GH94N_2_NdvB"/>
</dbReference>
<dbReference type="InterPro" id="IPR011013">
    <property type="entry name" value="Gal_mutarotase_sf_dom"/>
</dbReference>
<dbReference type="Pfam" id="PF06165">
    <property type="entry name" value="GH94_b-supersand"/>
    <property type="match status" value="2"/>
</dbReference>
<feature type="domain" description="Glycosyl hydrolase 94 catalytic" evidence="6">
    <location>
        <begin position="2399"/>
        <end position="2822"/>
    </location>
</feature>
<dbReference type="Gene3D" id="1.50.10.140">
    <property type="match status" value="2"/>
</dbReference>
<feature type="transmembrane region" description="Helical" evidence="3">
    <location>
        <begin position="421"/>
        <end position="444"/>
    </location>
</feature>
<dbReference type="InterPro" id="IPR052047">
    <property type="entry name" value="GH94_Enzymes"/>
</dbReference>
<feature type="domain" description="Glycoamylase-like" evidence="5">
    <location>
        <begin position="1362"/>
        <end position="1559"/>
    </location>
</feature>
<feature type="transmembrane region" description="Helical" evidence="3">
    <location>
        <begin position="832"/>
        <end position="849"/>
    </location>
</feature>
<keyword evidence="3" id="KW-0472">Membrane</keyword>
<dbReference type="InterPro" id="IPR012341">
    <property type="entry name" value="6hp_glycosidase-like_sf"/>
</dbReference>
<dbReference type="InterPro" id="IPR010383">
    <property type="entry name" value="Glyco_hydrolase_94_b-supersand"/>
</dbReference>
<dbReference type="InterPro" id="IPR033432">
    <property type="entry name" value="GH94_catalytic"/>
</dbReference>
<dbReference type="RefSeq" id="WP_231005428.1">
    <property type="nucleotide sequence ID" value="NZ_JAJNEC010000005.1"/>
</dbReference>
<accession>A0ABS8PTF4</accession>
<reference evidence="7 8" key="1">
    <citation type="submission" date="2021-11" db="EMBL/GenBank/DDBJ databases">
        <title>Genomic of Niabella pedocola.</title>
        <authorList>
            <person name="Wu T."/>
        </authorList>
    </citation>
    <scope>NUCLEOTIDE SEQUENCE [LARGE SCALE GENOMIC DNA]</scope>
    <source>
        <strain evidence="7 8">JCM 31011</strain>
    </source>
</reference>